<proteinExistence type="predicted"/>
<feature type="signal peptide" evidence="1">
    <location>
        <begin position="1"/>
        <end position="19"/>
    </location>
</feature>
<evidence type="ECO:0000313" key="3">
    <source>
        <dbReference type="Proteomes" id="UP000053105"/>
    </source>
</evidence>
<evidence type="ECO:0000256" key="1">
    <source>
        <dbReference type="SAM" id="SignalP"/>
    </source>
</evidence>
<gene>
    <name evidence="2" type="ORF">WN51_04380</name>
</gene>
<accession>A0A0N0BCQ5</accession>
<feature type="chain" id="PRO_5005844895" evidence="1">
    <location>
        <begin position="20"/>
        <end position="117"/>
    </location>
</feature>
<dbReference type="EMBL" id="KQ435896">
    <property type="protein sequence ID" value="KOX69342.1"/>
    <property type="molecule type" value="Genomic_DNA"/>
</dbReference>
<keyword evidence="3" id="KW-1185">Reference proteome</keyword>
<dbReference type="Proteomes" id="UP000053105">
    <property type="component" value="Unassembled WGS sequence"/>
</dbReference>
<keyword evidence="1" id="KW-0732">Signal</keyword>
<reference evidence="2 3" key="1">
    <citation type="submission" date="2015-07" db="EMBL/GenBank/DDBJ databases">
        <title>The genome of Melipona quadrifasciata.</title>
        <authorList>
            <person name="Pan H."/>
            <person name="Kapheim K."/>
        </authorList>
    </citation>
    <scope>NUCLEOTIDE SEQUENCE [LARGE SCALE GENOMIC DNA]</scope>
    <source>
        <strain evidence="2">0111107301</strain>
        <tissue evidence="2">Whole body</tissue>
    </source>
</reference>
<protein>
    <submittedName>
        <fullName evidence="2">Uncharacterized protein</fullName>
    </submittedName>
</protein>
<dbReference type="AlphaFoldDB" id="A0A0N0BCQ5"/>
<organism evidence="2 3">
    <name type="scientific">Melipona quadrifasciata</name>
    <dbReference type="NCBI Taxonomy" id="166423"/>
    <lineage>
        <taxon>Eukaryota</taxon>
        <taxon>Metazoa</taxon>
        <taxon>Ecdysozoa</taxon>
        <taxon>Arthropoda</taxon>
        <taxon>Hexapoda</taxon>
        <taxon>Insecta</taxon>
        <taxon>Pterygota</taxon>
        <taxon>Neoptera</taxon>
        <taxon>Endopterygota</taxon>
        <taxon>Hymenoptera</taxon>
        <taxon>Apocrita</taxon>
        <taxon>Aculeata</taxon>
        <taxon>Apoidea</taxon>
        <taxon>Anthophila</taxon>
        <taxon>Apidae</taxon>
        <taxon>Melipona</taxon>
    </lineage>
</organism>
<sequence>MTFLVVLLIFINVQVKKRAEYRAGEEREVDDEEIARGEKEEESTGMATFEKFSNLKVSKCSYAYVDVDFIFHNKLKMHKFIATVSSTECYNENCGLNLSSADVKIASLFPIHEQFQS</sequence>
<name>A0A0N0BCQ5_9HYME</name>
<evidence type="ECO:0000313" key="2">
    <source>
        <dbReference type="EMBL" id="KOX69342.1"/>
    </source>
</evidence>